<keyword evidence="2" id="KW-1185">Reference proteome</keyword>
<reference evidence="1 2" key="1">
    <citation type="journal article" date="2018" name="BMC Genomics">
        <title>The genome of Naegleria lovaniensis, the basis for a comparative approach to unravel pathogenicity factors of the human pathogenic amoeba N. fowleri.</title>
        <authorList>
            <person name="Liechti N."/>
            <person name="Schurch N."/>
            <person name="Bruggmann R."/>
            <person name="Wittwer M."/>
        </authorList>
    </citation>
    <scope>NUCLEOTIDE SEQUENCE [LARGE SCALE GENOMIC DNA]</scope>
    <source>
        <strain evidence="1 2">ATCC 30569</strain>
    </source>
</reference>
<dbReference type="GeneID" id="68103607"/>
<comment type="caution">
    <text evidence="1">The sequence shown here is derived from an EMBL/GenBank/DDBJ whole genome shotgun (WGS) entry which is preliminary data.</text>
</comment>
<dbReference type="InterPro" id="IPR036305">
    <property type="entry name" value="RGS_sf"/>
</dbReference>
<name>A0AA88KEX9_NAELO</name>
<gene>
    <name evidence="1" type="ORF">C9374_011153</name>
</gene>
<evidence type="ECO:0000313" key="1">
    <source>
        <dbReference type="EMBL" id="KAG2374074.1"/>
    </source>
</evidence>
<evidence type="ECO:0000313" key="2">
    <source>
        <dbReference type="Proteomes" id="UP000816034"/>
    </source>
</evidence>
<dbReference type="SUPFAM" id="SSF48097">
    <property type="entry name" value="Regulator of G-protein signaling, RGS"/>
    <property type="match status" value="1"/>
</dbReference>
<proteinExistence type="predicted"/>
<protein>
    <submittedName>
        <fullName evidence="1">Uncharacterized protein</fullName>
    </submittedName>
</protein>
<dbReference type="EMBL" id="PYSW02000048">
    <property type="protein sequence ID" value="KAG2374074.1"/>
    <property type="molecule type" value="Genomic_DNA"/>
</dbReference>
<organism evidence="1 2">
    <name type="scientific">Naegleria lovaniensis</name>
    <name type="common">Amoeba</name>
    <dbReference type="NCBI Taxonomy" id="51637"/>
    <lineage>
        <taxon>Eukaryota</taxon>
        <taxon>Discoba</taxon>
        <taxon>Heterolobosea</taxon>
        <taxon>Tetramitia</taxon>
        <taxon>Eutetramitia</taxon>
        <taxon>Vahlkampfiidae</taxon>
        <taxon>Naegleria</taxon>
    </lineage>
</organism>
<dbReference type="Proteomes" id="UP000816034">
    <property type="component" value="Unassembled WGS sequence"/>
</dbReference>
<dbReference type="AlphaFoldDB" id="A0AA88KEX9"/>
<sequence>MIAPSLIKVLTSPTIIHKYTLKRDSTNTKKIKKMRANMLKDTMKDQLTRELFRAHCASEFSIENFMLLDKISDYKNYSEKSVQIQEYLYDNDTSFKNDETSSTLSSS</sequence>
<accession>A0AA88KEX9</accession>
<dbReference type="InterPro" id="IPR044926">
    <property type="entry name" value="RGS_subdomain_2"/>
</dbReference>
<dbReference type="Gene3D" id="1.10.167.10">
    <property type="entry name" value="Regulator of G-protein Signalling 4, domain 2"/>
    <property type="match status" value="1"/>
</dbReference>
<dbReference type="RefSeq" id="XP_044543248.1">
    <property type="nucleotide sequence ID" value="XM_044686777.1"/>
</dbReference>